<accession>A0A645E116</accession>
<feature type="transmembrane region" description="Helical" evidence="5">
    <location>
        <begin position="219"/>
        <end position="239"/>
    </location>
</feature>
<feature type="transmembrane region" description="Helical" evidence="5">
    <location>
        <begin position="130"/>
        <end position="151"/>
    </location>
</feature>
<evidence type="ECO:0000256" key="3">
    <source>
        <dbReference type="ARBA" id="ARBA00022989"/>
    </source>
</evidence>
<dbReference type="Gene3D" id="1.10.3730.20">
    <property type="match status" value="1"/>
</dbReference>
<keyword evidence="2 5" id="KW-0812">Transmembrane</keyword>
<feature type="transmembrane region" description="Helical" evidence="5">
    <location>
        <begin position="196"/>
        <end position="213"/>
    </location>
</feature>
<dbReference type="PANTHER" id="PTHR32322">
    <property type="entry name" value="INNER MEMBRANE TRANSPORTER"/>
    <property type="match status" value="1"/>
</dbReference>
<dbReference type="EMBL" id="VSSQ01041944">
    <property type="protein sequence ID" value="MPM95450.1"/>
    <property type="molecule type" value="Genomic_DNA"/>
</dbReference>
<dbReference type="Pfam" id="PF00892">
    <property type="entry name" value="EamA"/>
    <property type="match status" value="2"/>
</dbReference>
<organism evidence="7">
    <name type="scientific">bioreactor metagenome</name>
    <dbReference type="NCBI Taxonomy" id="1076179"/>
    <lineage>
        <taxon>unclassified sequences</taxon>
        <taxon>metagenomes</taxon>
        <taxon>ecological metagenomes</taxon>
    </lineage>
</organism>
<evidence type="ECO:0000256" key="2">
    <source>
        <dbReference type="ARBA" id="ARBA00022692"/>
    </source>
</evidence>
<sequence>MFQKENWRQIRSFGKKDWLTLSLFGLVIYTLAQGAQYLALAYLPSVPVSLLLNLSTLFVAFSGMVILQEKPSWLQWGGVFLNLAGITIYFLPVSFSGGAWLGYIFAFISLAANIGGTLQGREVNRSGKYSALVVTIVSMGIGSAIMLIAGISMQGLPPISLQGWGIVLLLAVVNTAFCFTMWNYIQQTLTDMEASLINSTMVAEVAALTWVFLGESLTGREIFGLALSIVGVLIVQINLGPRKARK</sequence>
<feature type="transmembrane region" description="Helical" evidence="5">
    <location>
        <begin position="98"/>
        <end position="118"/>
    </location>
</feature>
<feature type="transmembrane region" description="Helical" evidence="5">
    <location>
        <begin position="163"/>
        <end position="184"/>
    </location>
</feature>
<dbReference type="InterPro" id="IPR000620">
    <property type="entry name" value="EamA_dom"/>
</dbReference>
<evidence type="ECO:0000256" key="1">
    <source>
        <dbReference type="ARBA" id="ARBA00004141"/>
    </source>
</evidence>
<feature type="transmembrane region" description="Helical" evidence="5">
    <location>
        <begin position="74"/>
        <end position="92"/>
    </location>
</feature>
<dbReference type="PANTHER" id="PTHR32322:SF2">
    <property type="entry name" value="EAMA DOMAIN-CONTAINING PROTEIN"/>
    <property type="match status" value="1"/>
</dbReference>
<evidence type="ECO:0000256" key="5">
    <source>
        <dbReference type="SAM" id="Phobius"/>
    </source>
</evidence>
<dbReference type="AlphaFoldDB" id="A0A645E116"/>
<comment type="subcellular location">
    <subcellularLocation>
        <location evidence="1">Membrane</location>
        <topology evidence="1">Multi-pass membrane protein</topology>
    </subcellularLocation>
</comment>
<dbReference type="SUPFAM" id="SSF103481">
    <property type="entry name" value="Multidrug resistance efflux transporter EmrE"/>
    <property type="match status" value="2"/>
</dbReference>
<name>A0A645E116_9ZZZZ</name>
<evidence type="ECO:0000259" key="6">
    <source>
        <dbReference type="Pfam" id="PF00892"/>
    </source>
</evidence>
<keyword evidence="4 5" id="KW-0472">Membrane</keyword>
<proteinExistence type="predicted"/>
<comment type="caution">
    <text evidence="7">The sequence shown here is derived from an EMBL/GenBank/DDBJ whole genome shotgun (WGS) entry which is preliminary data.</text>
</comment>
<protein>
    <recommendedName>
        <fullName evidence="6">EamA domain-containing protein</fullName>
    </recommendedName>
</protein>
<keyword evidence="3 5" id="KW-1133">Transmembrane helix</keyword>
<evidence type="ECO:0000313" key="7">
    <source>
        <dbReference type="EMBL" id="MPM95450.1"/>
    </source>
</evidence>
<feature type="domain" description="EamA" evidence="6">
    <location>
        <begin position="7"/>
        <end position="89"/>
    </location>
</feature>
<evidence type="ECO:0000256" key="4">
    <source>
        <dbReference type="ARBA" id="ARBA00023136"/>
    </source>
</evidence>
<feature type="domain" description="EamA" evidence="6">
    <location>
        <begin position="101"/>
        <end position="235"/>
    </location>
</feature>
<reference evidence="7" key="1">
    <citation type="submission" date="2019-08" db="EMBL/GenBank/DDBJ databases">
        <authorList>
            <person name="Kucharzyk K."/>
            <person name="Murdoch R.W."/>
            <person name="Higgins S."/>
            <person name="Loffler F."/>
        </authorList>
    </citation>
    <scope>NUCLEOTIDE SEQUENCE</scope>
</reference>
<feature type="transmembrane region" description="Helical" evidence="5">
    <location>
        <begin position="50"/>
        <end position="67"/>
    </location>
</feature>
<dbReference type="InterPro" id="IPR037185">
    <property type="entry name" value="EmrE-like"/>
</dbReference>
<dbReference type="InterPro" id="IPR050638">
    <property type="entry name" value="AA-Vitamin_Transporters"/>
</dbReference>
<gene>
    <name evidence="7" type="ORF">SDC9_142604</name>
</gene>
<dbReference type="GO" id="GO:0016020">
    <property type="term" value="C:membrane"/>
    <property type="evidence" value="ECO:0007669"/>
    <property type="project" value="UniProtKB-SubCell"/>
</dbReference>